<dbReference type="SUPFAM" id="SSF56784">
    <property type="entry name" value="HAD-like"/>
    <property type="match status" value="1"/>
</dbReference>
<dbReference type="InterPro" id="IPR036412">
    <property type="entry name" value="HAD-like_sf"/>
</dbReference>
<dbReference type="Pfam" id="PF05761">
    <property type="entry name" value="5_nucleotid"/>
    <property type="match status" value="2"/>
</dbReference>
<evidence type="ECO:0000256" key="3">
    <source>
        <dbReference type="ARBA" id="ARBA00022801"/>
    </source>
</evidence>
<evidence type="ECO:0000313" key="7">
    <source>
        <dbReference type="Proteomes" id="UP000095767"/>
    </source>
</evidence>
<dbReference type="Gene3D" id="3.40.50.1000">
    <property type="entry name" value="HAD superfamily/HAD-like"/>
    <property type="match status" value="1"/>
</dbReference>
<dbReference type="STRING" id="888268.A0A1E5W9L1"/>
<keyword evidence="7" id="KW-1185">Reference proteome</keyword>
<protein>
    <submittedName>
        <fullName evidence="6">Cytosolic purine 5'-nucleotidase</fullName>
    </submittedName>
</protein>
<keyword evidence="2" id="KW-0479">Metal-binding</keyword>
<dbReference type="GO" id="GO:0008253">
    <property type="term" value="F:5'-nucleotidase activity"/>
    <property type="evidence" value="ECO:0007669"/>
    <property type="project" value="TreeGrafter"/>
</dbReference>
<feature type="compositionally biased region" description="Low complexity" evidence="5">
    <location>
        <begin position="12"/>
        <end position="37"/>
    </location>
</feature>
<reference evidence="6 7" key="1">
    <citation type="submission" date="2016-09" db="EMBL/GenBank/DDBJ databases">
        <title>The draft genome of Dichanthelium oligosanthes: A C3 panicoid grass species.</title>
        <authorList>
            <person name="Studer A.J."/>
            <person name="Schnable J.C."/>
            <person name="Brutnell T.P."/>
        </authorList>
    </citation>
    <scope>NUCLEOTIDE SEQUENCE [LARGE SCALE GENOMIC DNA]</scope>
    <source>
        <strain evidence="7">cv. Kellogg 1175</strain>
        <tissue evidence="6">Leaf</tissue>
    </source>
</reference>
<feature type="non-terminal residue" evidence="6">
    <location>
        <position position="427"/>
    </location>
</feature>
<keyword evidence="3" id="KW-0378">Hydrolase</keyword>
<dbReference type="OrthoDB" id="409330at2759"/>
<accession>A0A1E5W9L1</accession>
<evidence type="ECO:0000256" key="1">
    <source>
        <dbReference type="ARBA" id="ARBA00009589"/>
    </source>
</evidence>
<dbReference type="FunFam" id="3.40.50.1000:FF:000076">
    <property type="entry name" value="Haloacid dehalogenase hydrolase"/>
    <property type="match status" value="1"/>
</dbReference>
<evidence type="ECO:0000256" key="5">
    <source>
        <dbReference type="SAM" id="MobiDB-lite"/>
    </source>
</evidence>
<organism evidence="6 7">
    <name type="scientific">Dichanthelium oligosanthes</name>
    <dbReference type="NCBI Taxonomy" id="888268"/>
    <lineage>
        <taxon>Eukaryota</taxon>
        <taxon>Viridiplantae</taxon>
        <taxon>Streptophyta</taxon>
        <taxon>Embryophyta</taxon>
        <taxon>Tracheophyta</taxon>
        <taxon>Spermatophyta</taxon>
        <taxon>Magnoliopsida</taxon>
        <taxon>Liliopsida</taxon>
        <taxon>Poales</taxon>
        <taxon>Poaceae</taxon>
        <taxon>PACMAD clade</taxon>
        <taxon>Panicoideae</taxon>
        <taxon>Panicodae</taxon>
        <taxon>Paniceae</taxon>
        <taxon>Dichantheliinae</taxon>
        <taxon>Dichanthelium</taxon>
    </lineage>
</organism>
<evidence type="ECO:0000313" key="6">
    <source>
        <dbReference type="EMBL" id="OEL33940.1"/>
    </source>
</evidence>
<name>A0A1E5W9L1_9POAL</name>
<comment type="similarity">
    <text evidence="1">Belongs to the 5'(3')-deoxyribonucleotidase family.</text>
</comment>
<dbReference type="InterPro" id="IPR023214">
    <property type="entry name" value="HAD_sf"/>
</dbReference>
<dbReference type="Proteomes" id="UP000095767">
    <property type="component" value="Unassembled WGS sequence"/>
</dbReference>
<dbReference type="GO" id="GO:0046872">
    <property type="term" value="F:metal ion binding"/>
    <property type="evidence" value="ECO:0007669"/>
    <property type="project" value="UniProtKB-KW"/>
</dbReference>
<gene>
    <name evidence="6" type="ORF">BAE44_0005038</name>
</gene>
<evidence type="ECO:0000256" key="2">
    <source>
        <dbReference type="ARBA" id="ARBA00022723"/>
    </source>
</evidence>
<proteinExistence type="inferred from homology"/>
<feature type="region of interest" description="Disordered" evidence="5">
    <location>
        <begin position="12"/>
        <end position="39"/>
    </location>
</feature>
<keyword evidence="4" id="KW-0460">Magnesium</keyword>
<dbReference type="PANTHER" id="PTHR12103:SF22">
    <property type="entry name" value="HAD-SUPERFAMILY HYDROLASE, SUBFAMILY IG, 5'-NUCLEOTIDASE"/>
    <property type="match status" value="1"/>
</dbReference>
<dbReference type="PANTHER" id="PTHR12103">
    <property type="entry name" value="5'-NUCLEOTIDASE DOMAIN-CONTAINING"/>
    <property type="match status" value="1"/>
</dbReference>
<comment type="caution">
    <text evidence="6">The sequence shown here is derived from an EMBL/GenBank/DDBJ whole genome shotgun (WGS) entry which is preliminary data.</text>
</comment>
<sequence>MADAAELARLLRLRAAPRPSPSQRSGLPPRPQCLPRALPRRRPALSLRCRALDASRPAAAVEGERAEEDGLEDEEESYFSVTSSGLSQVDYLGQSTRGDLNVRRERLEALGGNGESTLHGPIEEIAWKEAGEAETLLHDLGIAAWEGRAYDYGMDNLKSMGFPVDDLKFDPDLVIRGLVIDKEKGNLVKADRFGYIKRAMHGTLMLSTPSAVSKALFRAHVEGQLKREIMAEPDRFVEPDPELPLALLDQKEAGKKLLLITNSDYHYTNKMMNHAFNRFLPNDVGWRDLFEMVIVSARKPEFFQLSHPLYEVVTDDGLMRPCFKATSGGLYSGGSAQMVEKSLDIHGDEILYVGDHIYTDVSQSKVHLRWRTALICRELEDEFDALVQSHGQKEKLVTLIQQKEIVGDLFNQLRLAQQRRSNSRPAQ</sequence>
<evidence type="ECO:0000256" key="4">
    <source>
        <dbReference type="ARBA" id="ARBA00022842"/>
    </source>
</evidence>
<dbReference type="EMBL" id="LWDX02017063">
    <property type="protein sequence ID" value="OEL33940.1"/>
    <property type="molecule type" value="Genomic_DNA"/>
</dbReference>
<dbReference type="InterPro" id="IPR008380">
    <property type="entry name" value="HAD-SF_hydro_IG_5-nucl"/>
</dbReference>
<dbReference type="AlphaFoldDB" id="A0A1E5W9L1"/>